<evidence type="ECO:0000256" key="2">
    <source>
        <dbReference type="SAM" id="SignalP"/>
    </source>
</evidence>
<dbReference type="RefSeq" id="WP_177718488.1">
    <property type="nucleotide sequence ID" value="NZ_JACRSQ010000044.1"/>
</dbReference>
<comment type="caution">
    <text evidence="3">The sequence shown here is derived from an EMBL/GenBank/DDBJ whole genome shotgun (WGS) entry which is preliminary data.</text>
</comment>
<gene>
    <name evidence="3" type="ORF">H8730_16115</name>
</gene>
<protein>
    <submittedName>
        <fullName evidence="3">DUF4846 domain-containing protein</fullName>
    </submittedName>
</protein>
<evidence type="ECO:0000256" key="1">
    <source>
        <dbReference type="SAM" id="MobiDB-lite"/>
    </source>
</evidence>
<dbReference type="InterPro" id="IPR032315">
    <property type="entry name" value="DUF4846"/>
</dbReference>
<sequence>MIRYLLLCLLLVSVTACSTEPKSSSESMFSSSEAPSESVEMSPPEPESSSQDEDLLALLNPEGMTVESRIQPPAGFVRADATPSSFAHYTRSLPLKPDQSPVLLYDGSEKGDQSAHIAVLSLDVGDRDLQQCADAVMRITAEYLFANERYDEIGFHLTNGFYFPYSQWRSGKRLVVEGNTTTLVQKAEEDSSYETFRKYLNMVFAYAGTLSLAEESTPVTDISYIKTGDFFIKGGSPGHAVIVLDTAVNEDTGEIAFLLAQSYMPAQDIHILRNPLHIDDPWYYTHELTFPLKTPQYIFDNGSLKTLGY</sequence>
<dbReference type="PROSITE" id="PS51257">
    <property type="entry name" value="PROKAR_LIPOPROTEIN"/>
    <property type="match status" value="1"/>
</dbReference>
<dbReference type="EMBL" id="JACRSQ010000044">
    <property type="protein sequence ID" value="MBC8545067.1"/>
    <property type="molecule type" value="Genomic_DNA"/>
</dbReference>
<name>A0A926DWC2_9FIRM</name>
<feature type="compositionally biased region" description="Low complexity" evidence="1">
    <location>
        <begin position="21"/>
        <end position="42"/>
    </location>
</feature>
<keyword evidence="2" id="KW-0732">Signal</keyword>
<accession>A0A926DWC2</accession>
<organism evidence="3 4">
    <name type="scientific">Bianquea renquensis</name>
    <dbReference type="NCBI Taxonomy" id="2763661"/>
    <lineage>
        <taxon>Bacteria</taxon>
        <taxon>Bacillati</taxon>
        <taxon>Bacillota</taxon>
        <taxon>Clostridia</taxon>
        <taxon>Eubacteriales</taxon>
        <taxon>Bianqueaceae</taxon>
        <taxon>Bianquea</taxon>
    </lineage>
</organism>
<evidence type="ECO:0000313" key="3">
    <source>
        <dbReference type="EMBL" id="MBC8545067.1"/>
    </source>
</evidence>
<reference evidence="3" key="1">
    <citation type="submission" date="2020-08" db="EMBL/GenBank/DDBJ databases">
        <title>Genome public.</title>
        <authorList>
            <person name="Liu C."/>
            <person name="Sun Q."/>
        </authorList>
    </citation>
    <scope>NUCLEOTIDE SEQUENCE</scope>
    <source>
        <strain evidence="3">NSJ-32</strain>
    </source>
</reference>
<evidence type="ECO:0000313" key="4">
    <source>
        <dbReference type="Proteomes" id="UP000657006"/>
    </source>
</evidence>
<feature type="region of interest" description="Disordered" evidence="1">
    <location>
        <begin position="21"/>
        <end position="52"/>
    </location>
</feature>
<feature type="chain" id="PRO_5038012265" evidence="2">
    <location>
        <begin position="19"/>
        <end position="309"/>
    </location>
</feature>
<feature type="signal peptide" evidence="2">
    <location>
        <begin position="1"/>
        <end position="18"/>
    </location>
</feature>
<dbReference type="Proteomes" id="UP000657006">
    <property type="component" value="Unassembled WGS sequence"/>
</dbReference>
<keyword evidence="4" id="KW-1185">Reference proteome</keyword>
<proteinExistence type="predicted"/>
<dbReference type="AlphaFoldDB" id="A0A926DWC2"/>
<dbReference type="Pfam" id="PF16138">
    <property type="entry name" value="DUF4846"/>
    <property type="match status" value="1"/>
</dbReference>